<evidence type="ECO:0000256" key="1">
    <source>
        <dbReference type="SAM" id="Coils"/>
    </source>
</evidence>
<accession>A0A4P9Y5Z3</accession>
<feature type="region of interest" description="Disordered" evidence="2">
    <location>
        <begin position="89"/>
        <end position="122"/>
    </location>
</feature>
<evidence type="ECO:0000313" key="4">
    <source>
        <dbReference type="Proteomes" id="UP000267251"/>
    </source>
</evidence>
<dbReference type="Proteomes" id="UP000267251">
    <property type="component" value="Unassembled WGS sequence"/>
</dbReference>
<reference evidence="4" key="1">
    <citation type="journal article" date="2018" name="Nat. Microbiol.">
        <title>Leveraging single-cell genomics to expand the fungal tree of life.</title>
        <authorList>
            <person name="Ahrendt S.R."/>
            <person name="Quandt C.A."/>
            <person name="Ciobanu D."/>
            <person name="Clum A."/>
            <person name="Salamov A."/>
            <person name="Andreopoulos B."/>
            <person name="Cheng J.F."/>
            <person name="Woyke T."/>
            <person name="Pelin A."/>
            <person name="Henrissat B."/>
            <person name="Reynolds N.K."/>
            <person name="Benny G.L."/>
            <person name="Smith M.E."/>
            <person name="James T.Y."/>
            <person name="Grigoriev I.V."/>
        </authorList>
    </citation>
    <scope>NUCLEOTIDE SEQUENCE [LARGE SCALE GENOMIC DNA]</scope>
</reference>
<keyword evidence="1" id="KW-0175">Coiled coil</keyword>
<evidence type="ECO:0000313" key="3">
    <source>
        <dbReference type="EMBL" id="RKP14365.1"/>
    </source>
</evidence>
<keyword evidence="4" id="KW-1185">Reference proteome</keyword>
<feature type="coiled-coil region" evidence="1">
    <location>
        <begin position="437"/>
        <end position="471"/>
    </location>
</feature>
<gene>
    <name evidence="3" type="ORF">BJ684DRAFT_19226</name>
</gene>
<name>A0A4P9Y5Z3_9FUNG</name>
<sequence>MPASSVATSLVRPKRLSFILRPRLASSFPQFTRLLTSFRTSLPFTQAFDSSSYFFYYGLMYLTAKVHTVILLSALAAFTAVGTPVREDPLNRGAEHRQRSLSPQRQRSRSLHRPGSHDVPLPMTPVLLYASDPEYFSDSDDASSVHTEHHQIASLSNDEARHMDSMSLTKLRDTYIESTRFAIRSLANAASGRHGISREHFTHRHDHGTITHALTRWRYLTKRLQRDLKDLARGLQRLDNTDFDRVGPKNDDVSKTLLAIPDFHLHLIMSLRPKIHTNGAVGDYPEIESHPMLLARRLRRKLREKNTAISPQERASLLDSSVFPNLSLVDQALLRTNVIDEIITLYDEVESITHMVLHPKQYPRAPSTSMFMLISNTLEFFNEMAHVQHIDPHFLKIKNVWASQGGSGDFGLFQGLRKQIQIQFPSAAASNQAEKLMDLAQELSECISHQNEKLEEDLDKIRMAHQSFRNEITERYHIR</sequence>
<proteinExistence type="predicted"/>
<dbReference type="AlphaFoldDB" id="A0A4P9Y5Z3"/>
<feature type="compositionally biased region" description="Basic and acidic residues" evidence="2">
    <location>
        <begin position="89"/>
        <end position="98"/>
    </location>
</feature>
<evidence type="ECO:0000256" key="2">
    <source>
        <dbReference type="SAM" id="MobiDB-lite"/>
    </source>
</evidence>
<organism evidence="3 4">
    <name type="scientific">Piptocephalis cylindrospora</name>
    <dbReference type="NCBI Taxonomy" id="1907219"/>
    <lineage>
        <taxon>Eukaryota</taxon>
        <taxon>Fungi</taxon>
        <taxon>Fungi incertae sedis</taxon>
        <taxon>Zoopagomycota</taxon>
        <taxon>Zoopagomycotina</taxon>
        <taxon>Zoopagomycetes</taxon>
        <taxon>Zoopagales</taxon>
        <taxon>Piptocephalidaceae</taxon>
        <taxon>Piptocephalis</taxon>
    </lineage>
</organism>
<protein>
    <submittedName>
        <fullName evidence="3">Uncharacterized protein</fullName>
    </submittedName>
</protein>
<dbReference type="EMBL" id="KZ987845">
    <property type="protein sequence ID" value="RKP14365.1"/>
    <property type="molecule type" value="Genomic_DNA"/>
</dbReference>